<dbReference type="PANTHER" id="PTHR33112">
    <property type="entry name" value="DOMAIN PROTEIN, PUTATIVE-RELATED"/>
    <property type="match status" value="1"/>
</dbReference>
<dbReference type="EMBL" id="KV427610">
    <property type="protein sequence ID" value="KZT10203.1"/>
    <property type="molecule type" value="Genomic_DNA"/>
</dbReference>
<dbReference type="PANTHER" id="PTHR33112:SF16">
    <property type="entry name" value="HETEROKARYON INCOMPATIBILITY DOMAIN-CONTAINING PROTEIN"/>
    <property type="match status" value="1"/>
</dbReference>
<dbReference type="InParanoid" id="A0A165GDN7"/>
<dbReference type="GeneID" id="63825228"/>
<evidence type="ECO:0000313" key="2">
    <source>
        <dbReference type="EMBL" id="KZT10203.1"/>
    </source>
</evidence>
<protein>
    <recommendedName>
        <fullName evidence="1">Heterokaryon incompatibility domain-containing protein</fullName>
    </recommendedName>
</protein>
<sequence length="421" mass="46487">MYIWLDRLCLMQTSRDDKAWQIARMHNVYRLCEICIILPGGIQRLVGLDEETAWIHRAWTLQEVLLPKQAVVLYAWKLGSGSWEYPSPTECVVTEVIPEQSAVSPVVDVLEASIGSLCYGRFARGDDLWTRWPAIFRSTVSKGESTARAGLAQVISLLASLDLVDDDAREQAVWRCALMRTSSRPVDMVFSIMGLFGVELDARAFGKDDRLGATIALAQRILKKGGTSSWLAVSFYLAPCKQLSSFPEFPRTSVEGCAYVETDRGVREVAALVGGEYDVGWSLEGVPTGRMDDRGYLKLNAKAAPIVPTGQRQEGFKGGIDNMWAGKALVDIDGAVWRVVGESEESSLGPRRFAVFIGTQEAFPLRSQSRWHAGWGVRAILVEEHAPGRFHRTSCFMLGDVFNAVVDGWKTHAIAIGGPED</sequence>
<dbReference type="OrthoDB" id="5303367at2759"/>
<gene>
    <name evidence="2" type="ORF">LAESUDRAFT_722381</name>
</gene>
<evidence type="ECO:0000313" key="3">
    <source>
        <dbReference type="Proteomes" id="UP000076871"/>
    </source>
</evidence>
<dbReference type="AlphaFoldDB" id="A0A165GDN7"/>
<dbReference type="Pfam" id="PF06985">
    <property type="entry name" value="HET"/>
    <property type="match status" value="1"/>
</dbReference>
<proteinExistence type="predicted"/>
<name>A0A165GDN7_9APHY</name>
<accession>A0A165GDN7</accession>
<feature type="domain" description="Heterokaryon incompatibility" evidence="1">
    <location>
        <begin position="2"/>
        <end position="39"/>
    </location>
</feature>
<dbReference type="STRING" id="1314785.A0A165GDN7"/>
<evidence type="ECO:0000259" key="1">
    <source>
        <dbReference type="Pfam" id="PF06985"/>
    </source>
</evidence>
<dbReference type="InterPro" id="IPR010730">
    <property type="entry name" value="HET"/>
</dbReference>
<keyword evidence="3" id="KW-1185">Reference proteome</keyword>
<reference evidence="2 3" key="1">
    <citation type="journal article" date="2016" name="Mol. Biol. Evol.">
        <title>Comparative Genomics of Early-Diverging Mushroom-Forming Fungi Provides Insights into the Origins of Lignocellulose Decay Capabilities.</title>
        <authorList>
            <person name="Nagy L.G."/>
            <person name="Riley R."/>
            <person name="Tritt A."/>
            <person name="Adam C."/>
            <person name="Daum C."/>
            <person name="Floudas D."/>
            <person name="Sun H."/>
            <person name="Yadav J.S."/>
            <person name="Pangilinan J."/>
            <person name="Larsson K.H."/>
            <person name="Matsuura K."/>
            <person name="Barry K."/>
            <person name="Labutti K."/>
            <person name="Kuo R."/>
            <person name="Ohm R.A."/>
            <person name="Bhattacharya S.S."/>
            <person name="Shirouzu T."/>
            <person name="Yoshinaga Y."/>
            <person name="Martin F.M."/>
            <person name="Grigoriev I.V."/>
            <person name="Hibbett D.S."/>
        </authorList>
    </citation>
    <scope>NUCLEOTIDE SEQUENCE [LARGE SCALE GENOMIC DNA]</scope>
    <source>
        <strain evidence="2 3">93-53</strain>
    </source>
</reference>
<organism evidence="2 3">
    <name type="scientific">Laetiporus sulphureus 93-53</name>
    <dbReference type="NCBI Taxonomy" id="1314785"/>
    <lineage>
        <taxon>Eukaryota</taxon>
        <taxon>Fungi</taxon>
        <taxon>Dikarya</taxon>
        <taxon>Basidiomycota</taxon>
        <taxon>Agaricomycotina</taxon>
        <taxon>Agaricomycetes</taxon>
        <taxon>Polyporales</taxon>
        <taxon>Laetiporus</taxon>
    </lineage>
</organism>
<dbReference type="Proteomes" id="UP000076871">
    <property type="component" value="Unassembled WGS sequence"/>
</dbReference>
<dbReference type="RefSeq" id="XP_040767943.1">
    <property type="nucleotide sequence ID" value="XM_040908199.1"/>
</dbReference>